<sequence>MLTRKKRQDFSEDAFMSYNFWLTNEEVRQIEEMALKHQVQPAAVVQKIVKHALNQLRDQEANF</sequence>
<protein>
    <submittedName>
        <fullName evidence="1">Uncharacterized protein</fullName>
    </submittedName>
</protein>
<evidence type="ECO:0000313" key="2">
    <source>
        <dbReference type="Proteomes" id="UP000294937"/>
    </source>
</evidence>
<dbReference type="AlphaFoldDB" id="A0A4R3L9T6"/>
<gene>
    <name evidence="1" type="ORF">EDD58_101506</name>
</gene>
<dbReference type="Proteomes" id="UP000294937">
    <property type="component" value="Unassembled WGS sequence"/>
</dbReference>
<keyword evidence="2" id="KW-1185">Reference proteome</keyword>
<reference evidence="1 2" key="1">
    <citation type="submission" date="2019-03" db="EMBL/GenBank/DDBJ databases">
        <title>Genomic Encyclopedia of Type Strains, Phase IV (KMG-IV): sequencing the most valuable type-strain genomes for metagenomic binning, comparative biology and taxonomic classification.</title>
        <authorList>
            <person name="Goeker M."/>
        </authorList>
    </citation>
    <scope>NUCLEOTIDE SEQUENCE [LARGE SCALE GENOMIC DNA]</scope>
    <source>
        <strain evidence="1 2">DSM 45707</strain>
    </source>
</reference>
<proteinExistence type="predicted"/>
<evidence type="ECO:0000313" key="1">
    <source>
        <dbReference type="EMBL" id="TCS96861.1"/>
    </source>
</evidence>
<comment type="caution">
    <text evidence="1">The sequence shown here is derived from an EMBL/GenBank/DDBJ whole genome shotgun (WGS) entry which is preliminary data.</text>
</comment>
<name>A0A4R3L9T6_9BACL</name>
<organism evidence="1 2">
    <name type="scientific">Hazenella coriacea</name>
    <dbReference type="NCBI Taxonomy" id="1179467"/>
    <lineage>
        <taxon>Bacteria</taxon>
        <taxon>Bacillati</taxon>
        <taxon>Bacillota</taxon>
        <taxon>Bacilli</taxon>
        <taxon>Bacillales</taxon>
        <taxon>Thermoactinomycetaceae</taxon>
        <taxon>Hazenella</taxon>
    </lineage>
</organism>
<dbReference type="EMBL" id="SMAG01000001">
    <property type="protein sequence ID" value="TCS96861.1"/>
    <property type="molecule type" value="Genomic_DNA"/>
</dbReference>
<accession>A0A4R3L9T6</accession>